<evidence type="ECO:0000256" key="3">
    <source>
        <dbReference type="ARBA" id="ARBA00022448"/>
    </source>
</evidence>
<feature type="transmembrane region" description="Helical" evidence="8">
    <location>
        <begin position="542"/>
        <end position="563"/>
    </location>
</feature>
<feature type="transmembrane region" description="Helical" evidence="8">
    <location>
        <begin position="391"/>
        <end position="411"/>
    </location>
</feature>
<dbReference type="EMBL" id="ATGI01000021">
    <property type="protein sequence ID" value="EPF74347.1"/>
    <property type="molecule type" value="Genomic_DNA"/>
</dbReference>
<feature type="transmembrane region" description="Helical" evidence="8">
    <location>
        <begin position="120"/>
        <end position="138"/>
    </location>
</feature>
<keyword evidence="6 8" id="KW-1133">Transmembrane helix</keyword>
<dbReference type="PATRIC" id="fig|421052.3.peg.1671"/>
<dbReference type="GO" id="GO:0008324">
    <property type="term" value="F:monoatomic cation transmembrane transporter activity"/>
    <property type="evidence" value="ECO:0007669"/>
    <property type="project" value="InterPro"/>
</dbReference>
<dbReference type="Pfam" id="PF02080">
    <property type="entry name" value="TrkA_C"/>
    <property type="match status" value="1"/>
</dbReference>
<dbReference type="GO" id="GO:0006813">
    <property type="term" value="P:potassium ion transport"/>
    <property type="evidence" value="ECO:0007669"/>
    <property type="project" value="InterPro"/>
</dbReference>
<dbReference type="HOGENOM" id="CLU_035023_2_2_6"/>
<organism evidence="11 12">
    <name type="scientific">Acinetobacter rudis CIP 110305</name>
    <dbReference type="NCBI Taxonomy" id="421052"/>
    <lineage>
        <taxon>Bacteria</taxon>
        <taxon>Pseudomonadati</taxon>
        <taxon>Pseudomonadota</taxon>
        <taxon>Gammaproteobacteria</taxon>
        <taxon>Moraxellales</taxon>
        <taxon>Moraxellaceae</taxon>
        <taxon>Acinetobacter</taxon>
    </lineage>
</organism>
<dbReference type="AlphaFoldDB" id="S3N3J7"/>
<reference evidence="11 12" key="1">
    <citation type="submission" date="2013-06" db="EMBL/GenBank/DDBJ databases">
        <title>The Genome Sequence of Acinetobacter rudis CIP 110305.</title>
        <authorList>
            <consortium name="The Broad Institute Genome Sequencing Platform"/>
            <consortium name="The Broad Institute Genome Sequencing Center for Infectious Disease"/>
            <person name="Cerqueira G."/>
            <person name="Feldgarden M."/>
            <person name="Courvalin P."/>
            <person name="Perichon B."/>
            <person name="Grillot-Courvalin C."/>
            <person name="Clermont D."/>
            <person name="Rocha E."/>
            <person name="Yoon E.-J."/>
            <person name="Nemec A."/>
            <person name="Young S.K."/>
            <person name="Zeng Q."/>
            <person name="Gargeya S."/>
            <person name="Fitzgerald M."/>
            <person name="Abouelleil A."/>
            <person name="Alvarado L."/>
            <person name="Berlin A.M."/>
            <person name="Chapman S.B."/>
            <person name="Dewar J."/>
            <person name="Goldberg J."/>
            <person name="Griggs A."/>
            <person name="Gujja S."/>
            <person name="Hansen M."/>
            <person name="Howarth C."/>
            <person name="Imamovic A."/>
            <person name="Larimer J."/>
            <person name="McCowan C."/>
            <person name="Murphy C."/>
            <person name="Pearson M."/>
            <person name="Priest M."/>
            <person name="Roberts A."/>
            <person name="Saif S."/>
            <person name="Shea T."/>
            <person name="Sykes S."/>
            <person name="Wortman J."/>
            <person name="Nusbaum C."/>
            <person name="Birren B."/>
        </authorList>
    </citation>
    <scope>NUCLEOTIDE SEQUENCE [LARGE SCALE GENOMIC DNA]</scope>
    <source>
        <strain evidence="11 12">CIP 110305</strain>
    </source>
</reference>
<feature type="transmembrane region" description="Helical" evidence="8">
    <location>
        <begin position="455"/>
        <end position="474"/>
    </location>
</feature>
<feature type="transmembrane region" description="Helical" evidence="8">
    <location>
        <begin position="158"/>
        <end position="181"/>
    </location>
</feature>
<dbReference type="Proteomes" id="UP000014568">
    <property type="component" value="Unassembled WGS sequence"/>
</dbReference>
<feature type="transmembrane region" description="Helical" evidence="8">
    <location>
        <begin position="480"/>
        <end position="502"/>
    </location>
</feature>
<dbReference type="InterPro" id="IPR006512">
    <property type="entry name" value="YidE_YbjL"/>
</dbReference>
<sequence>MELFKSTLQHCPEILLFLSIAIGFWIGKFQIGTFQLGGVAGALLIAVLLSVFGVSVDSGVKAILFALFIYAVGFESGPQFFKSLGPESIKEVLLALFMAISGLMTVWFVAKFFHLDKGLAAGLAAGGMTQSAIMGTASDALSRLDLPLIEIQRLQANIAVGYAMTYVFGSLGAIIVCANVLPKFMQREIHDDALLAQSDLLNGAIELAPRQAMAMPEIVGRIYRVDAADGQSIQEIESRAQCLNTVNTITIEKLKRDGHLIDITPGTILKSNDVVLVVGRVKSVVASAAYIGQELQSSVGMELVMETTEVILKNSRYIGRSLGDLVRNTPPYLKHGIYILSIHHKGALVEYHEDFVFHYGDIITIYGTQSDLRRVIKEGGKILPMSLKTDWATHAAGIALGLIIGLLTVHIGGIPLTLGAGGGALLSGLLFGWMHSRNQLNGNMPAAAAQLLKDFGLAGFVAAVGLQSGLQAIQTVKDSGFSLFLLGVIVTLLPLLLSMLFARYVLKYNNVAVFAGALAGARSANPAFGAVLDKAGNSIPTVAFAITYALANVFLTLLGPIIVGLV</sequence>
<keyword evidence="12" id="KW-1185">Reference proteome</keyword>
<evidence type="ECO:0000313" key="11">
    <source>
        <dbReference type="EMBL" id="EPF74347.1"/>
    </source>
</evidence>
<evidence type="ECO:0000256" key="2">
    <source>
        <dbReference type="ARBA" id="ARBA00009854"/>
    </source>
</evidence>
<dbReference type="InterPro" id="IPR050144">
    <property type="entry name" value="AAE_transporter"/>
</dbReference>
<keyword evidence="4" id="KW-1003">Cell membrane</keyword>
<evidence type="ECO:0000256" key="7">
    <source>
        <dbReference type="ARBA" id="ARBA00023136"/>
    </source>
</evidence>
<dbReference type="NCBIfam" id="TIGR03802">
    <property type="entry name" value="Asp_Ala_antiprt"/>
    <property type="match status" value="1"/>
</dbReference>
<gene>
    <name evidence="11" type="ORF">F945_01714</name>
</gene>
<evidence type="ECO:0000256" key="5">
    <source>
        <dbReference type="ARBA" id="ARBA00022692"/>
    </source>
</evidence>
<feature type="transmembrane region" description="Helical" evidence="8">
    <location>
        <begin position="12"/>
        <end position="31"/>
    </location>
</feature>
<comment type="similarity">
    <text evidence="2">Belongs to the AAE transporter (TC 2.A.81) family.</text>
</comment>
<evidence type="ECO:0000256" key="6">
    <source>
        <dbReference type="ARBA" id="ARBA00022989"/>
    </source>
</evidence>
<dbReference type="GO" id="GO:0005886">
    <property type="term" value="C:plasma membrane"/>
    <property type="evidence" value="ECO:0007669"/>
    <property type="project" value="UniProtKB-SubCell"/>
</dbReference>
<feature type="domain" description="RCK C-terminal" evidence="9">
    <location>
        <begin position="310"/>
        <end position="377"/>
    </location>
</feature>
<feature type="transmembrane region" description="Helical" evidence="8">
    <location>
        <begin position="417"/>
        <end position="434"/>
    </location>
</feature>
<feature type="domain" description="YidE/YbjL duplication" evidence="10">
    <location>
        <begin position="16"/>
        <end position="178"/>
    </location>
</feature>
<feature type="domain" description="YidE/YbjL duplication" evidence="10">
    <location>
        <begin position="395"/>
        <end position="563"/>
    </location>
</feature>
<comment type="caution">
    <text evidence="11">The sequence shown here is derived from an EMBL/GenBank/DDBJ whole genome shotgun (WGS) entry which is preliminary data.</text>
</comment>
<name>S3N3J7_9GAMM</name>
<evidence type="ECO:0000313" key="12">
    <source>
        <dbReference type="Proteomes" id="UP000014568"/>
    </source>
</evidence>
<dbReference type="OrthoDB" id="5166626at2"/>
<dbReference type="SUPFAM" id="SSF116726">
    <property type="entry name" value="TrkA C-terminal domain-like"/>
    <property type="match status" value="2"/>
</dbReference>
<dbReference type="PANTHER" id="PTHR30445:SF9">
    <property type="match status" value="1"/>
</dbReference>
<evidence type="ECO:0000256" key="1">
    <source>
        <dbReference type="ARBA" id="ARBA00004651"/>
    </source>
</evidence>
<keyword evidence="5 8" id="KW-0812">Transmembrane</keyword>
<evidence type="ECO:0000259" key="9">
    <source>
        <dbReference type="Pfam" id="PF02080"/>
    </source>
</evidence>
<evidence type="ECO:0000256" key="8">
    <source>
        <dbReference type="SAM" id="Phobius"/>
    </source>
</evidence>
<dbReference type="Gene3D" id="3.30.70.1450">
    <property type="entry name" value="Regulator of K+ conductance, C-terminal domain"/>
    <property type="match status" value="1"/>
</dbReference>
<keyword evidence="3" id="KW-0813">Transport</keyword>
<feature type="transmembrane region" description="Helical" evidence="8">
    <location>
        <begin position="63"/>
        <end position="81"/>
    </location>
</feature>
<dbReference type="InterPro" id="IPR006037">
    <property type="entry name" value="RCK_C"/>
</dbReference>
<dbReference type="eggNOG" id="COG2985">
    <property type="taxonomic scope" value="Bacteria"/>
</dbReference>
<comment type="subcellular location">
    <subcellularLocation>
        <location evidence="1">Cell membrane</location>
        <topology evidence="1">Multi-pass membrane protein</topology>
    </subcellularLocation>
</comment>
<protein>
    <submittedName>
        <fullName evidence="11">Aspartate-alanine antiporter</fullName>
    </submittedName>
</protein>
<dbReference type="Pfam" id="PF06826">
    <property type="entry name" value="Asp-Al_Ex"/>
    <property type="match status" value="2"/>
</dbReference>
<dbReference type="InterPro" id="IPR036721">
    <property type="entry name" value="RCK_C_sf"/>
</dbReference>
<feature type="transmembrane region" description="Helical" evidence="8">
    <location>
        <begin position="37"/>
        <end position="56"/>
    </location>
</feature>
<evidence type="ECO:0000256" key="4">
    <source>
        <dbReference type="ARBA" id="ARBA00022475"/>
    </source>
</evidence>
<dbReference type="STRING" id="632955.GCA_000829675_03555"/>
<keyword evidence="7 8" id="KW-0472">Membrane</keyword>
<dbReference type="InterPro" id="IPR022457">
    <property type="entry name" value="Asp_Ala_antiprt"/>
</dbReference>
<dbReference type="NCBIfam" id="TIGR01625">
    <property type="entry name" value="YidE_YbjL_dupl"/>
    <property type="match status" value="2"/>
</dbReference>
<dbReference type="PANTHER" id="PTHR30445">
    <property type="entry name" value="K(+)_H(+) ANTIPORTER SUBUNIT KHTT"/>
    <property type="match status" value="1"/>
</dbReference>
<feature type="transmembrane region" description="Helical" evidence="8">
    <location>
        <begin position="93"/>
        <end position="113"/>
    </location>
</feature>
<dbReference type="RefSeq" id="WP_016656121.1">
    <property type="nucleotide sequence ID" value="NZ_KE340353.1"/>
</dbReference>
<evidence type="ECO:0000259" key="10">
    <source>
        <dbReference type="Pfam" id="PF06826"/>
    </source>
</evidence>
<accession>S3N3J7</accession>
<proteinExistence type="inferred from homology"/>